<keyword evidence="2" id="KW-0812">Transmembrane</keyword>
<dbReference type="Proteomes" id="UP000326179">
    <property type="component" value="Chromosome"/>
</dbReference>
<keyword evidence="4" id="KW-1185">Reference proteome</keyword>
<evidence type="ECO:0000313" key="4">
    <source>
        <dbReference type="Proteomes" id="UP000326179"/>
    </source>
</evidence>
<feature type="compositionally biased region" description="Basic and acidic residues" evidence="1">
    <location>
        <begin position="11"/>
        <end position="22"/>
    </location>
</feature>
<sequence length="172" mass="18927">MPVGGASEGAEQARRQESEAERADRQWNELMQEVRVAQTGVQILFGFLLSVAFTPAFGQLSDTDRIIYITTVVLGATATGALIAPVPFHRWVSGRSIKAQAVRWAARLTFLGLALLIATLTSALFLILRVATHDAFVPWLVGGVVAWYLACWVVLPLWARQRYTTVAEEDVD</sequence>
<evidence type="ECO:0000313" key="3">
    <source>
        <dbReference type="EMBL" id="QFZ78467.1"/>
    </source>
</evidence>
<dbReference type="EMBL" id="CP045643">
    <property type="protein sequence ID" value="QFZ78467.1"/>
    <property type="molecule type" value="Genomic_DNA"/>
</dbReference>
<reference evidence="3 4" key="1">
    <citation type="submission" date="2019-10" db="EMBL/GenBank/DDBJ databases">
        <title>A novel species.</title>
        <authorList>
            <person name="Gao J."/>
        </authorList>
    </citation>
    <scope>NUCLEOTIDE SEQUENCE [LARGE SCALE GENOMIC DNA]</scope>
    <source>
        <strain evidence="3 4">QMT-28</strain>
    </source>
</reference>
<evidence type="ECO:0000256" key="2">
    <source>
        <dbReference type="SAM" id="Phobius"/>
    </source>
</evidence>
<organism evidence="3 4">
    <name type="scientific">Streptomyces fagopyri</name>
    <dbReference type="NCBI Taxonomy" id="2662397"/>
    <lineage>
        <taxon>Bacteria</taxon>
        <taxon>Bacillati</taxon>
        <taxon>Actinomycetota</taxon>
        <taxon>Actinomycetes</taxon>
        <taxon>Kitasatosporales</taxon>
        <taxon>Streptomycetaceae</taxon>
        <taxon>Streptomyces</taxon>
    </lineage>
</organism>
<feature type="transmembrane region" description="Helical" evidence="2">
    <location>
        <begin position="136"/>
        <end position="155"/>
    </location>
</feature>
<dbReference type="Pfam" id="PF19853">
    <property type="entry name" value="DUF6328"/>
    <property type="match status" value="1"/>
</dbReference>
<name>A0A5Q0LPY7_9ACTN</name>
<accession>A0A5Q0LPY7</accession>
<evidence type="ECO:0000256" key="1">
    <source>
        <dbReference type="SAM" id="MobiDB-lite"/>
    </source>
</evidence>
<keyword evidence="2" id="KW-0472">Membrane</keyword>
<protein>
    <submittedName>
        <fullName evidence="3">Uncharacterized protein</fullName>
    </submittedName>
</protein>
<feature type="region of interest" description="Disordered" evidence="1">
    <location>
        <begin position="1"/>
        <end position="22"/>
    </location>
</feature>
<dbReference type="KEGG" id="sfy:GFH48_00435"/>
<dbReference type="InterPro" id="IPR046291">
    <property type="entry name" value="DUF6328"/>
</dbReference>
<feature type="transmembrane region" description="Helical" evidence="2">
    <location>
        <begin position="41"/>
        <end position="60"/>
    </location>
</feature>
<dbReference type="AlphaFoldDB" id="A0A5Q0LPY7"/>
<proteinExistence type="predicted"/>
<feature type="transmembrane region" description="Helical" evidence="2">
    <location>
        <begin position="108"/>
        <end position="130"/>
    </location>
</feature>
<keyword evidence="2" id="KW-1133">Transmembrane helix</keyword>
<gene>
    <name evidence="3" type="ORF">GFH48_00435</name>
</gene>
<feature type="transmembrane region" description="Helical" evidence="2">
    <location>
        <begin position="66"/>
        <end position="88"/>
    </location>
</feature>